<dbReference type="Proteomes" id="UP000604273">
    <property type="component" value="Unassembled WGS sequence"/>
</dbReference>
<comment type="caution">
    <text evidence="2">The sequence shown here is derived from an EMBL/GenBank/DDBJ whole genome shotgun (WGS) entry which is preliminary data.</text>
</comment>
<dbReference type="OrthoDB" id="5095926at2759"/>
<reference evidence="2" key="1">
    <citation type="journal article" date="2020" name="BMC Genomics">
        <title>Correction to: Identification and distribution of gene clusters required for synthesis of sphingolipid metabolism inhibitors in diverse species of the filamentous fungus Fusarium.</title>
        <authorList>
            <person name="Kim H.S."/>
            <person name="Lohmar J.M."/>
            <person name="Busman M."/>
            <person name="Brown D.W."/>
            <person name="Naumann T.A."/>
            <person name="Divon H.H."/>
            <person name="Lysoe E."/>
            <person name="Uhlig S."/>
            <person name="Proctor R.H."/>
        </authorList>
    </citation>
    <scope>NUCLEOTIDE SEQUENCE</scope>
    <source>
        <strain evidence="2">NRRL 45417</strain>
    </source>
</reference>
<reference evidence="2" key="2">
    <citation type="submission" date="2020-05" db="EMBL/GenBank/DDBJ databases">
        <authorList>
            <person name="Kim H.-S."/>
            <person name="Proctor R.H."/>
            <person name="Brown D.W."/>
        </authorList>
    </citation>
    <scope>NUCLEOTIDE SEQUENCE</scope>
    <source>
        <strain evidence="2">NRRL 45417</strain>
    </source>
</reference>
<evidence type="ECO:0000256" key="1">
    <source>
        <dbReference type="SAM" id="MobiDB-lite"/>
    </source>
</evidence>
<feature type="compositionally biased region" description="Basic and acidic residues" evidence="1">
    <location>
        <begin position="99"/>
        <end position="112"/>
    </location>
</feature>
<accession>A0A8H4T0I0</accession>
<feature type="region of interest" description="Disordered" evidence="1">
    <location>
        <begin position="481"/>
        <end position="507"/>
    </location>
</feature>
<feature type="compositionally biased region" description="Low complexity" evidence="1">
    <location>
        <begin position="274"/>
        <end position="298"/>
    </location>
</feature>
<feature type="region of interest" description="Disordered" evidence="1">
    <location>
        <begin position="78"/>
        <end position="112"/>
    </location>
</feature>
<keyword evidence="3" id="KW-1185">Reference proteome</keyword>
<proteinExistence type="predicted"/>
<name>A0A8H4T0I0_9HYPO</name>
<evidence type="ECO:0000313" key="3">
    <source>
        <dbReference type="Proteomes" id="UP000604273"/>
    </source>
</evidence>
<dbReference type="AlphaFoldDB" id="A0A8H4T0I0"/>
<feature type="compositionally biased region" description="Basic residues" evidence="1">
    <location>
        <begin position="146"/>
        <end position="177"/>
    </location>
</feature>
<protein>
    <submittedName>
        <fullName evidence="2">Uncharacterized protein</fullName>
    </submittedName>
</protein>
<feature type="region of interest" description="Disordered" evidence="1">
    <location>
        <begin position="135"/>
        <end position="212"/>
    </location>
</feature>
<dbReference type="EMBL" id="JABFAI010000249">
    <property type="protein sequence ID" value="KAF4948998.1"/>
    <property type="molecule type" value="Genomic_DNA"/>
</dbReference>
<feature type="region of interest" description="Disordered" evidence="1">
    <location>
        <begin position="261"/>
        <end position="335"/>
    </location>
</feature>
<evidence type="ECO:0000313" key="2">
    <source>
        <dbReference type="EMBL" id="KAF4948998.1"/>
    </source>
</evidence>
<feature type="compositionally biased region" description="Low complexity" evidence="1">
    <location>
        <begin position="321"/>
        <end position="333"/>
    </location>
</feature>
<feature type="compositionally biased region" description="Basic and acidic residues" evidence="1">
    <location>
        <begin position="485"/>
        <end position="507"/>
    </location>
</feature>
<gene>
    <name evidence="2" type="ORF">FGADI_9283</name>
</gene>
<sequence>MGVETSDTSAANWFARPICLEVVILGTVIPLTTTCSVEADKRASINSLSTEYPYHLSLRTFSEHYVILSPSVVTVQVHMSGSSRHPSPRDRRRHRLRPERKEGAEKDYGAHKQTWSERLTKLGSVLIQIASLKRPIFGPPRLPPSTKHKYRHDPDRRRHRGTRTPSKGRHKSRHKPQRDRSYGSSRRKPLSGSETNPSEDQEDTGPQSTVGLSQVANTDRYDTFPKPNNNADAPLSPATLCPGHDLRTECTLDADIAPQTCPEQREKASPIAFVDSDSVDSVDSVGSVDSTISTASSSPQDNVADLEESQPEVSSGHGTPEVESSGPPESSSPAKLPAFLHVRSIVWRKVQGDYHPHVIVHIEREDNKEPIIWTCLCTSRPQLRKIREQYGETDEAKKNFICLGGRRRNPRGFETGGIEMPTDPEVEIQGPPMRWYTYLELSSCQAFGPGDFESLPDGLRQISPSSWDKVINQVSQNHTKPTWLQKKESSWERPRRATGNTHERIFT</sequence>
<organism evidence="2 3">
    <name type="scientific">Fusarium gaditjirri</name>
    <dbReference type="NCBI Taxonomy" id="282569"/>
    <lineage>
        <taxon>Eukaryota</taxon>
        <taxon>Fungi</taxon>
        <taxon>Dikarya</taxon>
        <taxon>Ascomycota</taxon>
        <taxon>Pezizomycotina</taxon>
        <taxon>Sordariomycetes</taxon>
        <taxon>Hypocreomycetidae</taxon>
        <taxon>Hypocreales</taxon>
        <taxon>Nectriaceae</taxon>
        <taxon>Fusarium</taxon>
        <taxon>Fusarium nisikadoi species complex</taxon>
    </lineage>
</organism>